<dbReference type="EMBL" id="VWRR01000005">
    <property type="protein sequence ID" value="KAF6003831.1"/>
    <property type="molecule type" value="Genomic_DNA"/>
</dbReference>
<evidence type="ECO:0000313" key="3">
    <source>
        <dbReference type="Proteomes" id="UP000530660"/>
    </source>
</evidence>
<dbReference type="OrthoDB" id="25503at2759"/>
<feature type="region of interest" description="Disordered" evidence="1">
    <location>
        <begin position="248"/>
        <end position="280"/>
    </location>
</feature>
<proteinExistence type="predicted"/>
<evidence type="ECO:0000313" key="2">
    <source>
        <dbReference type="EMBL" id="KAF6003831.1"/>
    </source>
</evidence>
<evidence type="ECO:0000256" key="1">
    <source>
        <dbReference type="SAM" id="MobiDB-lite"/>
    </source>
</evidence>
<gene>
    <name evidence="2" type="primary">RANBP9</name>
    <name evidence="2" type="ORF">F1559_002214</name>
</gene>
<accession>A0A7J7INC8</accession>
<dbReference type="InterPro" id="IPR043136">
    <property type="entry name" value="B30.2/SPRY_sf"/>
</dbReference>
<dbReference type="Gene3D" id="2.60.120.920">
    <property type="match status" value="1"/>
</dbReference>
<comment type="caution">
    <text evidence="2">The sequence shown here is derived from an EMBL/GenBank/DDBJ whole genome shotgun (WGS) entry which is preliminary data.</text>
</comment>
<dbReference type="AlphaFoldDB" id="A0A7J7INC8"/>
<dbReference type="Proteomes" id="UP000530660">
    <property type="component" value="Unassembled WGS sequence"/>
</dbReference>
<keyword evidence="3" id="KW-1185">Reference proteome</keyword>
<reference evidence="2 3" key="1">
    <citation type="journal article" date="2020" name="J. Phycol.">
        <title>Comparative genome analysis reveals Cyanidiococcus gen. nov., a new extremophilic red algal genus sister to Cyanidioschyzon (Cyanidioschyzonaceae, Rhodophyta).</title>
        <authorList>
            <person name="Liu S.-L."/>
            <person name="Chiang Y.-R."/>
            <person name="Yoon H.S."/>
            <person name="Fu H.-Y."/>
        </authorList>
    </citation>
    <scope>NUCLEOTIDE SEQUENCE [LARGE SCALE GENOMIC DNA]</scope>
    <source>
        <strain evidence="2 3">THAL066</strain>
    </source>
</reference>
<name>A0A7J7INC8_9RHOD</name>
<protein>
    <submittedName>
        <fullName evidence="2">Ran-binding protein 9</fullName>
    </submittedName>
</protein>
<organism evidence="2 3">
    <name type="scientific">Cyanidiococcus yangmingshanensis</name>
    <dbReference type="NCBI Taxonomy" id="2690220"/>
    <lineage>
        <taxon>Eukaryota</taxon>
        <taxon>Rhodophyta</taxon>
        <taxon>Bangiophyceae</taxon>
        <taxon>Cyanidiales</taxon>
        <taxon>Cyanidiaceae</taxon>
        <taxon>Cyanidiococcus</taxon>
    </lineage>
</organism>
<sequence>MTSTTTTTAHPWLSGHEAWYPVIGMRTVGEILEANFGQKPFLFDIEAYVEEEVERFLNSIVTSQVVHDPDDNGTVTLDEQLLTETAVLDYLLTEGYVETATAFAQIVYPDCFDDRADSTTCSSTKPEREACQPQRRERLAQALKDAKLRASILKCIQRGDLDQASELGREYYPGLFGPSASVFELSSLADDATLDRQLAVVLLQCQRFMEMLHRLKEQPHQDYEALQYAYERLWPLLEENTNESALDFGPNKLLSDECSDPEPSPNQTPSRNRAQGHGFVSRQGVREEEYRRLIRLFILQHLVLLAHADSRTLSAEWLQKRRALAAVALNRAMLLERPCRARPAGASQDAASYLVRMMQHLNTVMVAEVEHGAGYMALVQAKHLL</sequence>